<reference evidence="1" key="2">
    <citation type="submission" date="2020-09" db="EMBL/GenBank/DDBJ databases">
        <authorList>
            <person name="Sun Q."/>
            <person name="Ohkuma M."/>
        </authorList>
    </citation>
    <scope>NUCLEOTIDE SEQUENCE</scope>
    <source>
        <strain evidence="1">JCM 4346</strain>
    </source>
</reference>
<gene>
    <name evidence="1" type="ORF">GCM10010251_79250</name>
</gene>
<sequence length="477" mass="50070">MSDSSPLPPVRLHPEAELARDALSTPLFSRAARLARWAGPDTRVDAGGGLVDEQLPAAAEVLGLTGDEAAAYASEAWRIAVDAGLVEVTDEETGTVTAGEDLALLTGGSPHDVLSLWLGALEAVLADASVPDLDDLIEAMDEGGEVDLSQLGWDPEGEAAFLDGVLGNLYLLTAGEDGPGDGPVPLPALAASVIVPGDMGEPTNDILEQVSDAMMRLDDQFRLLEPIGLVAYQPVDEALMGDAEEAAEEPAAVDETDVSRYGMVRLTRLGVYGLRARLLAAGFEAPAVGDLADKGADALLDGSASYGPRAARAETEQWLARREPVDGARELLAAARGSDEGAPLRRLRCQQALSLVGPQAEPAVREVLDDPELGGLARVWLTELGASDVPAPSEDLVFWLTIDTLAAQLAAEGNSEELRALVEGLAQQHSGFFAAAWRVEHPATADVLEAMGRLHPDKRIAKEARKAAFKARSQQGG</sequence>
<keyword evidence="2" id="KW-1185">Reference proteome</keyword>
<accession>A0A918FL69</accession>
<evidence type="ECO:0000313" key="2">
    <source>
        <dbReference type="Proteomes" id="UP000658320"/>
    </source>
</evidence>
<evidence type="ECO:0000313" key="1">
    <source>
        <dbReference type="EMBL" id="GGR50479.1"/>
    </source>
</evidence>
<name>A0A918FL69_9ACTN</name>
<organism evidence="1 2">
    <name type="scientific">Streptomyces aurantiogriseus</name>
    <dbReference type="NCBI Taxonomy" id="66870"/>
    <lineage>
        <taxon>Bacteria</taxon>
        <taxon>Bacillati</taxon>
        <taxon>Actinomycetota</taxon>
        <taxon>Actinomycetes</taxon>
        <taxon>Kitasatosporales</taxon>
        <taxon>Streptomycetaceae</taxon>
        <taxon>Streptomyces</taxon>
    </lineage>
</organism>
<proteinExistence type="predicted"/>
<dbReference type="EMBL" id="BMSX01000026">
    <property type="protein sequence ID" value="GGR50479.1"/>
    <property type="molecule type" value="Genomic_DNA"/>
</dbReference>
<reference evidence="1" key="1">
    <citation type="journal article" date="2014" name="Int. J. Syst. Evol. Microbiol.">
        <title>Complete genome sequence of Corynebacterium casei LMG S-19264T (=DSM 44701T), isolated from a smear-ripened cheese.</title>
        <authorList>
            <consortium name="US DOE Joint Genome Institute (JGI-PGF)"/>
            <person name="Walter F."/>
            <person name="Albersmeier A."/>
            <person name="Kalinowski J."/>
            <person name="Ruckert C."/>
        </authorList>
    </citation>
    <scope>NUCLEOTIDE SEQUENCE</scope>
    <source>
        <strain evidence="1">JCM 4346</strain>
    </source>
</reference>
<comment type="caution">
    <text evidence="1">The sequence shown here is derived from an EMBL/GenBank/DDBJ whole genome shotgun (WGS) entry which is preliminary data.</text>
</comment>
<dbReference type="AlphaFoldDB" id="A0A918FL69"/>
<dbReference type="Proteomes" id="UP000658320">
    <property type="component" value="Unassembled WGS sequence"/>
</dbReference>
<dbReference type="RefSeq" id="WP_189942865.1">
    <property type="nucleotide sequence ID" value="NZ_BMSX01000026.1"/>
</dbReference>
<protein>
    <submittedName>
        <fullName evidence="1">Uncharacterized protein</fullName>
    </submittedName>
</protein>